<dbReference type="Pfam" id="PF00248">
    <property type="entry name" value="Aldo_ket_red"/>
    <property type="match status" value="1"/>
</dbReference>
<dbReference type="InterPro" id="IPR036812">
    <property type="entry name" value="NAD(P)_OxRdtase_dom_sf"/>
</dbReference>
<dbReference type="PANTHER" id="PTHR43312:SF1">
    <property type="entry name" value="NADP-DEPENDENT OXIDOREDUCTASE DOMAIN-CONTAINING PROTEIN"/>
    <property type="match status" value="1"/>
</dbReference>
<dbReference type="GO" id="GO:0016051">
    <property type="term" value="P:carbohydrate biosynthetic process"/>
    <property type="evidence" value="ECO:0007669"/>
    <property type="project" value="InterPro"/>
</dbReference>
<dbReference type="InterPro" id="IPR023210">
    <property type="entry name" value="NADP_OxRdtase_dom"/>
</dbReference>
<gene>
    <name evidence="3" type="ORF">M670_02425</name>
</gene>
<dbReference type="Pfam" id="PF02348">
    <property type="entry name" value="CTP_transf_3"/>
    <property type="match status" value="1"/>
</dbReference>
<evidence type="ECO:0000259" key="2">
    <source>
        <dbReference type="Pfam" id="PF03102"/>
    </source>
</evidence>
<dbReference type="EMBL" id="JJRY01000008">
    <property type="protein sequence ID" value="KEF38382.1"/>
    <property type="molecule type" value="Genomic_DNA"/>
</dbReference>
<accession>A0A072NM95</accession>
<dbReference type="PANTHER" id="PTHR43312">
    <property type="entry name" value="D-THREO-ALDOSE 1-DEHYDROGENASE"/>
    <property type="match status" value="1"/>
</dbReference>
<dbReference type="SUPFAM" id="SSF51569">
    <property type="entry name" value="Aldolase"/>
    <property type="match status" value="1"/>
</dbReference>
<evidence type="ECO:0000259" key="1">
    <source>
        <dbReference type="Pfam" id="PF00248"/>
    </source>
</evidence>
<dbReference type="Gene3D" id="3.90.550.10">
    <property type="entry name" value="Spore Coat Polysaccharide Biosynthesis Protein SpsA, Chain A"/>
    <property type="match status" value="1"/>
</dbReference>
<dbReference type="AlphaFoldDB" id="A0A072NM95"/>
<name>A0A072NM95_SCHAZ</name>
<dbReference type="InterPro" id="IPR003329">
    <property type="entry name" value="Cytidylyl_trans"/>
</dbReference>
<dbReference type="Gene3D" id="3.20.20.100">
    <property type="entry name" value="NADP-dependent oxidoreductase domain"/>
    <property type="match status" value="1"/>
</dbReference>
<feature type="domain" description="PseI/NeuA/B-like" evidence="2">
    <location>
        <begin position="43"/>
        <end position="241"/>
    </location>
</feature>
<dbReference type="RefSeq" id="WP_051678187.1">
    <property type="nucleotide sequence ID" value="NZ_JJRY01000008.1"/>
</dbReference>
<dbReference type="Gene3D" id="3.20.20.70">
    <property type="entry name" value="Aldolase class I"/>
    <property type="match status" value="1"/>
</dbReference>
<reference evidence="3 4" key="1">
    <citation type="submission" date="2014-04" db="EMBL/GenBank/DDBJ databases">
        <title>Draft genome sequence of Bacillus azotoformans MEV2011, a (co-) denitrifying strain unable to grow in the presence of oxygen.</title>
        <authorList>
            <person name="Nielsen M."/>
            <person name="Schreiber L."/>
            <person name="Finster K."/>
            <person name="Schramm A."/>
        </authorList>
    </citation>
    <scope>NUCLEOTIDE SEQUENCE [LARGE SCALE GENOMIC DNA]</scope>
    <source>
        <strain evidence="3 4">MEV2011</strain>
    </source>
</reference>
<dbReference type="InterPro" id="IPR013785">
    <property type="entry name" value="Aldolase_TIM"/>
</dbReference>
<sequence length="880" mass="101733">MVYNIIEVANTHGGSIDYIHSLLDEYSQYKDGFGIKFQPFRYDEIATKDYEWYDVYKSIFIKEEDWNGIIDIAIKTKEIWLDIFDEYGIKILNNNISKISGIKLQASVLFNYSVLNALSQTSLNDKKVIINVAAYDIKQIKERIMEIKKLMNPREILIEIGFQSYPTELGDSGLSKITKIKANFNNRIVFADHVDGQSEESVILPVIASLIGADVVEKHVMHSSLETKYDMFSSITVDRYNRYITLQKMYLELLKMPFITNKEKEYLRKTIQIPILKEDVKKGKLVAKSLLSYKRCGKSGLNTKELENVIQNYNVLATDKVSGNALKLEDFKKANIATIVACRLKSTRLRRKALLPIGNYASIELCLKNVLKFENVNHTILATSTEVEDSELENYIYRNDVIFHRGDPDDVIDRYLGIARKLKIDIIIRVTGDCPYVSNDILQYLLQSHFEKGADYTTGKGAAVGTNIEIINVEALEKVKKYFPKAQYSEYMTWYFQNNPEHFELNIVNLPEKWCRNYRLTLDYEEDLILFNEIEKYFKEQNIEYSIDHLFRYLDKNPQIAKINSHLTLKFQSDKELIKTLNERTRISNMKLGLGTVQFGIDYGITNQRGKTNFSEVKRILNFAKQKDIKLLDTAAAYGDSEKKLGDVIGSDNHFKIVTKITNIFNQKNIEQHIVNQVNQSLHNLQRDHLEVLMIHHAEDLLNVDGPVCYEVLKDLKMKNVISKIGCSIYEPNDIEKLLSKYQLDVIQVPINIFDQRLISGNYLKLLKEQKIEIHARSLFLQGLILMEPKNIPSSLKNIVPYVNNLRLEAEKHQLTPLQLALQFVKSITEIDYVIVGVNNLQQLIEIEQSFKHTSNNDVDFRKFAISDVKLIDPRKWNGV</sequence>
<dbReference type="Proteomes" id="UP000027936">
    <property type="component" value="Unassembled WGS sequence"/>
</dbReference>
<dbReference type="InterPro" id="IPR053135">
    <property type="entry name" value="AKR2_Oxidoreductase"/>
</dbReference>
<dbReference type="InterPro" id="IPR013132">
    <property type="entry name" value="PseI/NeuA/B-like_N"/>
</dbReference>
<dbReference type="CDD" id="cd19097">
    <property type="entry name" value="AKR_unchar"/>
    <property type="match status" value="1"/>
</dbReference>
<dbReference type="SUPFAM" id="SSF53448">
    <property type="entry name" value="Nucleotide-diphospho-sugar transferases"/>
    <property type="match status" value="1"/>
</dbReference>
<protein>
    <submittedName>
        <fullName evidence="3">Spore coat polysaccharide biosynthesis protein F, CMP-KDO synthetase</fullName>
    </submittedName>
</protein>
<evidence type="ECO:0000313" key="4">
    <source>
        <dbReference type="Proteomes" id="UP000027936"/>
    </source>
</evidence>
<organism evidence="3 4">
    <name type="scientific">Schinkia azotoformans MEV2011</name>
    <dbReference type="NCBI Taxonomy" id="1348973"/>
    <lineage>
        <taxon>Bacteria</taxon>
        <taxon>Bacillati</taxon>
        <taxon>Bacillota</taxon>
        <taxon>Bacilli</taxon>
        <taxon>Bacillales</taxon>
        <taxon>Bacillaceae</taxon>
        <taxon>Calidifontibacillus/Schinkia group</taxon>
        <taxon>Schinkia</taxon>
    </lineage>
</organism>
<dbReference type="InterPro" id="IPR029044">
    <property type="entry name" value="Nucleotide-diphossugar_trans"/>
</dbReference>
<dbReference type="Pfam" id="PF03102">
    <property type="entry name" value="NeuB"/>
    <property type="match status" value="1"/>
</dbReference>
<proteinExistence type="predicted"/>
<evidence type="ECO:0000313" key="3">
    <source>
        <dbReference type="EMBL" id="KEF38382.1"/>
    </source>
</evidence>
<feature type="domain" description="NADP-dependent oxidoreductase" evidence="1">
    <location>
        <begin position="591"/>
        <end position="854"/>
    </location>
</feature>
<dbReference type="OrthoDB" id="9815559at2"/>
<dbReference type="SUPFAM" id="SSF51430">
    <property type="entry name" value="NAD(P)-linked oxidoreductase"/>
    <property type="match status" value="1"/>
</dbReference>
<comment type="caution">
    <text evidence="3">The sequence shown here is derived from an EMBL/GenBank/DDBJ whole genome shotgun (WGS) entry which is preliminary data.</text>
</comment>
<dbReference type="PATRIC" id="fig|1348973.3.peg.2342"/>